<dbReference type="AlphaFoldDB" id="F3CJC0"/>
<dbReference type="GO" id="GO:0006396">
    <property type="term" value="P:RNA processing"/>
    <property type="evidence" value="ECO:0007669"/>
    <property type="project" value="InterPro"/>
</dbReference>
<accession>F3CJC0</accession>
<dbReference type="EC" id="2.1.1.35" evidence="4"/>
<dbReference type="Gene3D" id="2.40.50.1070">
    <property type="match status" value="1"/>
</dbReference>
<feature type="non-terminal residue" evidence="4">
    <location>
        <position position="36"/>
    </location>
</feature>
<evidence type="ECO:0000313" key="5">
    <source>
        <dbReference type="Proteomes" id="UP000005466"/>
    </source>
</evidence>
<organism evidence="4 5">
    <name type="scientific">Pseudomonas savastanoi pv. glycinea str. race 4</name>
    <dbReference type="NCBI Taxonomy" id="875330"/>
    <lineage>
        <taxon>Bacteria</taxon>
        <taxon>Pseudomonadati</taxon>
        <taxon>Pseudomonadota</taxon>
        <taxon>Gammaproteobacteria</taxon>
        <taxon>Pseudomonadales</taxon>
        <taxon>Pseudomonadaceae</taxon>
        <taxon>Pseudomonas</taxon>
    </lineage>
</organism>
<feature type="non-terminal residue" evidence="4">
    <location>
        <position position="1"/>
    </location>
</feature>
<evidence type="ECO:0000256" key="3">
    <source>
        <dbReference type="ARBA" id="ARBA00022691"/>
    </source>
</evidence>
<proteinExistence type="predicted"/>
<sequence>QLAAELNVSLIGRSKGQKLIIGQDYVTEKLDVAGRT</sequence>
<dbReference type="Pfam" id="PF05958">
    <property type="entry name" value="tRNA_U5-meth_tr"/>
    <property type="match status" value="1"/>
</dbReference>
<keyword evidence="2 4" id="KW-0808">Transferase</keyword>
<evidence type="ECO:0000256" key="2">
    <source>
        <dbReference type="ARBA" id="ARBA00022679"/>
    </source>
</evidence>
<gene>
    <name evidence="4" type="ORF">Pgy4_40972</name>
</gene>
<keyword evidence="1 4" id="KW-0489">Methyltransferase</keyword>
<protein>
    <submittedName>
        <fullName evidence="4">tRNA (Uracil-5-)-methyltransferase</fullName>
        <ecNumber evidence="4">2.1.1.35</ecNumber>
    </submittedName>
</protein>
<reference evidence="4 5" key="1">
    <citation type="journal article" date="2011" name="PLoS Pathog.">
        <title>Dynamic evolution of pathogenicity revealed by sequencing and comparative genomics of 19 Pseudomonas syringae isolates.</title>
        <authorList>
            <person name="Baltrus D.A."/>
            <person name="Nishimura M.T."/>
            <person name="Romanchuk A."/>
            <person name="Chang J.H."/>
            <person name="Mukhtar M.S."/>
            <person name="Cherkis K."/>
            <person name="Roach J."/>
            <person name="Grant S.R."/>
            <person name="Jones C.D."/>
            <person name="Dangl J.L."/>
        </authorList>
    </citation>
    <scope>NUCLEOTIDE SEQUENCE [LARGE SCALE GENOMIC DNA]</scope>
    <source>
        <strain evidence="5">race 4</strain>
    </source>
</reference>
<dbReference type="GO" id="GO:0030697">
    <property type="term" value="F:tRNA (uracil(54)-C5)-methyltransferase activity, S-adenosyl methionine-dependent"/>
    <property type="evidence" value="ECO:0007669"/>
    <property type="project" value="UniProtKB-EC"/>
</dbReference>
<evidence type="ECO:0000313" key="4">
    <source>
        <dbReference type="EMBL" id="EGH19362.1"/>
    </source>
</evidence>
<comment type="caution">
    <text evidence="4">The sequence shown here is derived from an EMBL/GenBank/DDBJ whole genome shotgun (WGS) entry which is preliminary data.</text>
</comment>
<name>F3CJC0_PSESG</name>
<evidence type="ECO:0000256" key="1">
    <source>
        <dbReference type="ARBA" id="ARBA00022603"/>
    </source>
</evidence>
<keyword evidence="3" id="KW-0949">S-adenosyl-L-methionine</keyword>
<dbReference type="EMBL" id="ADWY01003959">
    <property type="protein sequence ID" value="EGH19362.1"/>
    <property type="molecule type" value="Genomic_DNA"/>
</dbReference>
<dbReference type="GO" id="GO:0032259">
    <property type="term" value="P:methylation"/>
    <property type="evidence" value="ECO:0007669"/>
    <property type="project" value="UniProtKB-KW"/>
</dbReference>
<dbReference type="InterPro" id="IPR010280">
    <property type="entry name" value="U5_MeTrfase_fam"/>
</dbReference>
<dbReference type="Proteomes" id="UP000005466">
    <property type="component" value="Unassembled WGS sequence"/>
</dbReference>